<name>D8DW55_9BACT</name>
<keyword evidence="2" id="KW-1185">Reference proteome</keyword>
<dbReference type="InterPro" id="IPR036866">
    <property type="entry name" value="RibonucZ/Hydroxyglut_hydro"/>
</dbReference>
<dbReference type="PANTHER" id="PTHR47619:SF1">
    <property type="entry name" value="EXODEOXYRIBONUCLEASE WALJ"/>
    <property type="match status" value="1"/>
</dbReference>
<proteinExistence type="predicted"/>
<accession>D8DW55</accession>
<comment type="caution">
    <text evidence="1">The sequence shown here is derived from an EMBL/GenBank/DDBJ whole genome shotgun (WGS) entry which is preliminary data.</text>
</comment>
<feature type="non-terminal residue" evidence="1">
    <location>
        <position position="1"/>
    </location>
</feature>
<dbReference type="Gene3D" id="3.60.15.10">
    <property type="entry name" value="Ribonuclease Z/Hydroxyacylglutathione hydrolase-like"/>
    <property type="match status" value="1"/>
</dbReference>
<gene>
    <name evidence="1" type="ORF">PBR_0722</name>
</gene>
<dbReference type="EMBL" id="ADWO01000049">
    <property type="protein sequence ID" value="EFI72348.1"/>
    <property type="molecule type" value="Genomic_DNA"/>
</dbReference>
<reference evidence="1 2" key="1">
    <citation type="journal article" date="2010" name="Microb. Ecol.">
        <title>Comparative genome analysis of Prevotella ruminicola and Prevotella bryantii: insights into their environmental niche.</title>
        <authorList>
            <consortium name="North American Consortium for Rumen Bacteria"/>
            <person name="Purushe J."/>
            <person name="Fouts D.E."/>
            <person name="Morrison M."/>
            <person name="White B.A."/>
            <person name="Mackie R.I."/>
            <person name="Coutinho P.M."/>
            <person name="Henrissat B."/>
            <person name="Nelson K.E."/>
        </authorList>
    </citation>
    <scope>NUCLEOTIDE SEQUENCE [LARGE SCALE GENOMIC DNA]</scope>
    <source>
        <strain evidence="1 2">B14</strain>
    </source>
</reference>
<dbReference type="AlphaFoldDB" id="D8DW55"/>
<dbReference type="PANTHER" id="PTHR47619">
    <property type="entry name" value="METALLO-HYDROLASE YYCJ-RELATED"/>
    <property type="match status" value="1"/>
</dbReference>
<dbReference type="InterPro" id="IPR052533">
    <property type="entry name" value="WalJ/YycJ-like"/>
</dbReference>
<protein>
    <submittedName>
        <fullName evidence="1">Metallo-beta-lactamase family protein</fullName>
    </submittedName>
</protein>
<sequence>PYPMYLKTRILGDTGHLSNNNCGLALAENATEKLKQVWLCHLSEENNHPELARKTVESVLRSYGIIVGKDFKLEVLKRRTPSEIYELK</sequence>
<evidence type="ECO:0000313" key="1">
    <source>
        <dbReference type="EMBL" id="EFI72348.1"/>
    </source>
</evidence>
<dbReference type="Proteomes" id="UP000004524">
    <property type="component" value="Unassembled WGS sequence"/>
</dbReference>
<organism evidence="1 2">
    <name type="scientific">Segatella baroniae B14</name>
    <dbReference type="NCBI Taxonomy" id="752555"/>
    <lineage>
        <taxon>Bacteria</taxon>
        <taxon>Pseudomonadati</taxon>
        <taxon>Bacteroidota</taxon>
        <taxon>Bacteroidia</taxon>
        <taxon>Bacteroidales</taxon>
        <taxon>Prevotellaceae</taxon>
        <taxon>Segatella</taxon>
    </lineage>
</organism>
<evidence type="ECO:0000313" key="2">
    <source>
        <dbReference type="Proteomes" id="UP000004524"/>
    </source>
</evidence>